<comment type="caution">
    <text evidence="2">The sequence shown here is derived from an EMBL/GenBank/DDBJ whole genome shotgun (WGS) entry which is preliminary data.</text>
</comment>
<evidence type="ECO:0000313" key="2">
    <source>
        <dbReference type="EMBL" id="KAK0631230.1"/>
    </source>
</evidence>
<feature type="compositionally biased region" description="Low complexity" evidence="1">
    <location>
        <begin position="175"/>
        <end position="186"/>
    </location>
</feature>
<proteinExistence type="predicted"/>
<dbReference type="PANTHER" id="PTHR38166:SF1">
    <property type="entry name" value="C2H2-TYPE DOMAIN-CONTAINING PROTEIN"/>
    <property type="match status" value="1"/>
</dbReference>
<dbReference type="EMBL" id="JAULSU010000001">
    <property type="protein sequence ID" value="KAK0631230.1"/>
    <property type="molecule type" value="Genomic_DNA"/>
</dbReference>
<feature type="compositionally biased region" description="Acidic residues" evidence="1">
    <location>
        <begin position="187"/>
        <end position="203"/>
    </location>
</feature>
<evidence type="ECO:0000313" key="3">
    <source>
        <dbReference type="Proteomes" id="UP001175000"/>
    </source>
</evidence>
<keyword evidence="3" id="KW-1185">Reference proteome</keyword>
<organism evidence="2 3">
    <name type="scientific">Immersiella caudata</name>
    <dbReference type="NCBI Taxonomy" id="314043"/>
    <lineage>
        <taxon>Eukaryota</taxon>
        <taxon>Fungi</taxon>
        <taxon>Dikarya</taxon>
        <taxon>Ascomycota</taxon>
        <taxon>Pezizomycotina</taxon>
        <taxon>Sordariomycetes</taxon>
        <taxon>Sordariomycetidae</taxon>
        <taxon>Sordariales</taxon>
        <taxon>Lasiosphaeriaceae</taxon>
        <taxon>Immersiella</taxon>
    </lineage>
</organism>
<accession>A0AA39XDL6</accession>
<feature type="region of interest" description="Disordered" evidence="1">
    <location>
        <begin position="161"/>
        <end position="205"/>
    </location>
</feature>
<gene>
    <name evidence="2" type="ORF">B0T14DRAFT_489833</name>
</gene>
<dbReference type="AlphaFoldDB" id="A0AA39XDL6"/>
<evidence type="ECO:0000256" key="1">
    <source>
        <dbReference type="SAM" id="MobiDB-lite"/>
    </source>
</evidence>
<dbReference type="Proteomes" id="UP001175000">
    <property type="component" value="Unassembled WGS sequence"/>
</dbReference>
<sequence>MATTPYHGIEGRSVEQTATLEDDLVWGCCSCKDKSSWLFFKPNKPELLSRLTLEGAYDKFISFDWAGQWLAATTPSCLECSHIACNDCPVDLVAKYQPLDIVPAGWPLRSRDPGRLSSWQTWGYDVFSTGDEMMGEDWSTTPESMMDDTDVGSVGGVSTPYDGPATPATEITITDSNSFYDSTSSSDEGEAEEEAEEEDEDDDRYPWAQYRGDVQPAFAQATGNARHAVRLILSWLEQPKRCTGPGSSPDSRGCRIGVHGVSSVSALSGTTPRRAAGSQPDDDEDDGSEPTQGVASHPHTSRDTTALLACPFWKHDRGLFTECSRYKLKRIRDVKQHLKRKHSDRFHCERCGFDCRTVELSESHCQSSTCIPGRYRRRWLSKTQRRLLTRRCRGSPEKQWYAMWDIIFPRETPPDSPFVADPEFLCEHMSSFRDFLETQGPEIVQQSGLIGSQGSDIAVQVREFLQLGLRVYDAWAANQGAAMTTPEVENQVSEAATFGEAQGLDISDQGRDLWGPETNGLVEQLTEGVVTSLLDVDFDEFVDFQDCL</sequence>
<name>A0AA39XDL6_9PEZI</name>
<reference evidence="2" key="1">
    <citation type="submission" date="2023-06" db="EMBL/GenBank/DDBJ databases">
        <title>Genome-scale phylogeny and comparative genomics of the fungal order Sordariales.</title>
        <authorList>
            <consortium name="Lawrence Berkeley National Laboratory"/>
            <person name="Hensen N."/>
            <person name="Bonometti L."/>
            <person name="Westerberg I."/>
            <person name="Brannstrom I.O."/>
            <person name="Guillou S."/>
            <person name="Cros-Aarteil S."/>
            <person name="Calhoun S."/>
            <person name="Haridas S."/>
            <person name="Kuo A."/>
            <person name="Mondo S."/>
            <person name="Pangilinan J."/>
            <person name="Riley R."/>
            <person name="Labutti K."/>
            <person name="Andreopoulos B."/>
            <person name="Lipzen A."/>
            <person name="Chen C."/>
            <person name="Yanf M."/>
            <person name="Daum C."/>
            <person name="Ng V."/>
            <person name="Clum A."/>
            <person name="Steindorff A."/>
            <person name="Ohm R."/>
            <person name="Martin F."/>
            <person name="Silar P."/>
            <person name="Natvig D."/>
            <person name="Lalanne C."/>
            <person name="Gautier V."/>
            <person name="Ament-Velasquez S.L."/>
            <person name="Kruys A."/>
            <person name="Hutchinson M.I."/>
            <person name="Powell A.J."/>
            <person name="Barry K."/>
            <person name="Miller A.N."/>
            <person name="Grigoriev I.V."/>
            <person name="Debuchy R."/>
            <person name="Gladieux P."/>
            <person name="Thoren M.H."/>
            <person name="Johannesson H."/>
        </authorList>
    </citation>
    <scope>NUCLEOTIDE SEQUENCE</scope>
    <source>
        <strain evidence="2">CBS 606.72</strain>
    </source>
</reference>
<dbReference type="PANTHER" id="PTHR38166">
    <property type="entry name" value="C2H2-TYPE DOMAIN-CONTAINING PROTEIN-RELATED"/>
    <property type="match status" value="1"/>
</dbReference>
<feature type="region of interest" description="Disordered" evidence="1">
    <location>
        <begin position="265"/>
        <end position="302"/>
    </location>
</feature>
<protein>
    <submittedName>
        <fullName evidence="2">Uncharacterized protein</fullName>
    </submittedName>
</protein>